<feature type="transmembrane region" description="Helical" evidence="2">
    <location>
        <begin position="165"/>
        <end position="189"/>
    </location>
</feature>
<keyword evidence="2" id="KW-0472">Membrane</keyword>
<keyword evidence="4" id="KW-0808">Transferase</keyword>
<dbReference type="PANTHER" id="PTHR23028">
    <property type="entry name" value="ACETYLTRANSFERASE"/>
    <property type="match status" value="1"/>
</dbReference>
<keyword evidence="2" id="KW-1133">Transmembrane helix</keyword>
<feature type="region of interest" description="Disordered" evidence="1">
    <location>
        <begin position="369"/>
        <end position="391"/>
    </location>
</feature>
<dbReference type="Pfam" id="PF01757">
    <property type="entry name" value="Acyl_transf_3"/>
    <property type="match status" value="1"/>
</dbReference>
<organism evidence="4 5">
    <name type="scientific">Telluria mixta</name>
    <dbReference type="NCBI Taxonomy" id="34071"/>
    <lineage>
        <taxon>Bacteria</taxon>
        <taxon>Pseudomonadati</taxon>
        <taxon>Pseudomonadota</taxon>
        <taxon>Betaproteobacteria</taxon>
        <taxon>Burkholderiales</taxon>
        <taxon>Oxalobacteraceae</taxon>
        <taxon>Telluria group</taxon>
        <taxon>Telluria</taxon>
    </lineage>
</organism>
<sequence>MKSSLSSYLNLLRLLAALAVYIAHGQNFTKFRVPYVGDLGSEAVFVFFVLSGMLITFSGTKQPDGPAFLRARFIRLWSVCLPALLLTLVADTIGQAISLTAYSPMQPYSLFKWVASIGINALFLNQVWQANIYPGTNGPFWSLSYEFWYYILFAAAVYVTGRKKVLAVASAALVAGPAILVGFPIWLMGSGLHFAVARYRASTLVGWACWVGSFAAVYAFSFFDLGHVLAQAFPGIAAGAKWKVDFWPESYLIGAIVALNIYGFAVIGDRFQALLKACAAPIRFGSDISFGLYLFHYPLMYLVKAVMFGTGFTAGPVLIGVVYTVPIVVAAFLALQCEKHKNLIGVAIDRVTALAGAVATSPAKRVVTPELEDPLQRSPSSAASGEDKLLM</sequence>
<evidence type="ECO:0000259" key="3">
    <source>
        <dbReference type="Pfam" id="PF01757"/>
    </source>
</evidence>
<dbReference type="InterPro" id="IPR050879">
    <property type="entry name" value="Acyltransferase_3"/>
</dbReference>
<feature type="transmembrane region" description="Helical" evidence="2">
    <location>
        <begin position="250"/>
        <end position="267"/>
    </location>
</feature>
<gene>
    <name evidence="4" type="ORF">NX786_10360</name>
</gene>
<keyword evidence="4" id="KW-0012">Acyltransferase</keyword>
<keyword evidence="5" id="KW-1185">Reference proteome</keyword>
<dbReference type="Proteomes" id="UP001165263">
    <property type="component" value="Unassembled WGS sequence"/>
</dbReference>
<feature type="domain" description="Acyltransferase 3" evidence="3">
    <location>
        <begin position="8"/>
        <end position="334"/>
    </location>
</feature>
<feature type="transmembrane region" description="Helical" evidence="2">
    <location>
        <begin position="110"/>
        <end position="128"/>
    </location>
</feature>
<feature type="transmembrane region" description="Helical" evidence="2">
    <location>
        <begin position="314"/>
        <end position="335"/>
    </location>
</feature>
<evidence type="ECO:0000313" key="5">
    <source>
        <dbReference type="Proteomes" id="UP001165263"/>
    </source>
</evidence>
<feature type="transmembrane region" description="Helical" evidence="2">
    <location>
        <begin position="201"/>
        <end position="223"/>
    </location>
</feature>
<proteinExistence type="predicted"/>
<feature type="transmembrane region" description="Helical" evidence="2">
    <location>
        <begin position="288"/>
        <end position="308"/>
    </location>
</feature>
<evidence type="ECO:0000313" key="4">
    <source>
        <dbReference type="EMBL" id="MCS0629734.1"/>
    </source>
</evidence>
<feature type="transmembrane region" description="Helical" evidence="2">
    <location>
        <begin position="76"/>
        <end position="98"/>
    </location>
</feature>
<reference evidence="4" key="1">
    <citation type="submission" date="2022-08" db="EMBL/GenBank/DDBJ databases">
        <title>Reclassification of Massilia species as members of the genera Telluria, Duganella, Pseudoduganella, Mokoshia gen. nov. and Zemynaea gen. nov. using orthogonal and non-orthogonal genome-based approaches.</title>
        <authorList>
            <person name="Bowman J.P."/>
        </authorList>
    </citation>
    <scope>NUCLEOTIDE SEQUENCE</scope>
    <source>
        <strain evidence="4">LMG 11547</strain>
    </source>
</reference>
<keyword evidence="2" id="KW-0812">Transmembrane</keyword>
<comment type="caution">
    <text evidence="4">The sequence shown here is derived from an EMBL/GenBank/DDBJ whole genome shotgun (WGS) entry which is preliminary data.</text>
</comment>
<evidence type="ECO:0000256" key="1">
    <source>
        <dbReference type="SAM" id="MobiDB-lite"/>
    </source>
</evidence>
<dbReference type="GO" id="GO:0016746">
    <property type="term" value="F:acyltransferase activity"/>
    <property type="evidence" value="ECO:0007669"/>
    <property type="project" value="UniProtKB-KW"/>
</dbReference>
<name>A0ABT2BZC5_9BURK</name>
<evidence type="ECO:0000256" key="2">
    <source>
        <dbReference type="SAM" id="Phobius"/>
    </source>
</evidence>
<feature type="transmembrane region" description="Helical" evidence="2">
    <location>
        <begin position="140"/>
        <end position="159"/>
    </location>
</feature>
<protein>
    <submittedName>
        <fullName evidence="4">Acyltransferase</fullName>
    </submittedName>
</protein>
<feature type="transmembrane region" description="Helical" evidence="2">
    <location>
        <begin position="35"/>
        <end position="55"/>
    </location>
</feature>
<dbReference type="InterPro" id="IPR002656">
    <property type="entry name" value="Acyl_transf_3_dom"/>
</dbReference>
<dbReference type="EMBL" id="JANUHC010000003">
    <property type="protein sequence ID" value="MCS0629734.1"/>
    <property type="molecule type" value="Genomic_DNA"/>
</dbReference>
<accession>A0ABT2BZC5</accession>
<dbReference type="RefSeq" id="WP_259448856.1">
    <property type="nucleotide sequence ID" value="NZ_CP119520.1"/>
</dbReference>